<dbReference type="Gene3D" id="3.90.550.10">
    <property type="entry name" value="Spore Coat Polysaccharide Biosynthesis Protein SpsA, Chain A"/>
    <property type="match status" value="1"/>
</dbReference>
<keyword evidence="2" id="KW-1003">Cell membrane</keyword>
<dbReference type="InterPro" id="IPR029044">
    <property type="entry name" value="Nucleotide-diphossugar_trans"/>
</dbReference>
<evidence type="ECO:0000256" key="5">
    <source>
        <dbReference type="ARBA" id="ARBA00022692"/>
    </source>
</evidence>
<dbReference type="InterPro" id="IPR050256">
    <property type="entry name" value="Glycosyltransferase_2"/>
</dbReference>
<keyword evidence="8 9" id="KW-0472">Membrane</keyword>
<keyword evidence="5 9" id="KW-0812">Transmembrane</keyword>
<dbReference type="RefSeq" id="WP_222198706.1">
    <property type="nucleotide sequence ID" value="NZ_JAIMFO010000004.1"/>
</dbReference>
<dbReference type="Proteomes" id="UP000700908">
    <property type="component" value="Unassembled WGS sequence"/>
</dbReference>
<accession>A0ABS7MI14</accession>
<dbReference type="CDD" id="cd04187">
    <property type="entry name" value="DPM1_like_bac"/>
    <property type="match status" value="1"/>
</dbReference>
<evidence type="ECO:0000256" key="8">
    <source>
        <dbReference type="ARBA" id="ARBA00023136"/>
    </source>
</evidence>
<evidence type="ECO:0000256" key="2">
    <source>
        <dbReference type="ARBA" id="ARBA00022475"/>
    </source>
</evidence>
<evidence type="ECO:0000256" key="9">
    <source>
        <dbReference type="SAM" id="Phobius"/>
    </source>
</evidence>
<comment type="caution">
    <text evidence="11">The sequence shown here is derived from an EMBL/GenBank/DDBJ whole genome shotgun (WGS) entry which is preliminary data.</text>
</comment>
<evidence type="ECO:0000256" key="3">
    <source>
        <dbReference type="ARBA" id="ARBA00022676"/>
    </source>
</evidence>
<feature type="domain" description="Glycosyltransferase 2-like" evidence="10">
    <location>
        <begin position="12"/>
        <end position="173"/>
    </location>
</feature>
<evidence type="ECO:0000313" key="11">
    <source>
        <dbReference type="EMBL" id="MBY4796996.1"/>
    </source>
</evidence>
<dbReference type="EMBL" id="JAIMFO010000004">
    <property type="protein sequence ID" value="MBY4796996.1"/>
    <property type="molecule type" value="Genomic_DNA"/>
</dbReference>
<reference evidence="11 12" key="1">
    <citation type="submission" date="2021-08" db="EMBL/GenBank/DDBJ databases">
        <title>Collinsella faecalis sp. nov. isolated from swine faeces.</title>
        <authorList>
            <person name="Oh B.S."/>
            <person name="Lee J.H."/>
        </authorList>
    </citation>
    <scope>NUCLEOTIDE SEQUENCE [LARGE SCALE GENOMIC DNA]</scope>
    <source>
        <strain evidence="11 12">AGMB00827</strain>
    </source>
</reference>
<name>A0ABS7MI14_9ACTN</name>
<protein>
    <submittedName>
        <fullName evidence="11">Glycosyltransferase family 2 protein</fullName>
    </submittedName>
</protein>
<feature type="transmembrane region" description="Helical" evidence="9">
    <location>
        <begin position="267"/>
        <end position="292"/>
    </location>
</feature>
<evidence type="ECO:0000256" key="6">
    <source>
        <dbReference type="ARBA" id="ARBA00022985"/>
    </source>
</evidence>
<dbReference type="PANTHER" id="PTHR48090:SF3">
    <property type="entry name" value="UNDECAPRENYL-PHOSPHATE 4-DEOXY-4-FORMAMIDO-L-ARABINOSE TRANSFERASE"/>
    <property type="match status" value="1"/>
</dbReference>
<evidence type="ECO:0000259" key="10">
    <source>
        <dbReference type="Pfam" id="PF00535"/>
    </source>
</evidence>
<keyword evidence="4" id="KW-0808">Transferase</keyword>
<dbReference type="InterPro" id="IPR001173">
    <property type="entry name" value="Glyco_trans_2-like"/>
</dbReference>
<evidence type="ECO:0000256" key="4">
    <source>
        <dbReference type="ARBA" id="ARBA00022679"/>
    </source>
</evidence>
<dbReference type="SUPFAM" id="SSF53448">
    <property type="entry name" value="Nucleotide-diphospho-sugar transferases"/>
    <property type="match status" value="1"/>
</dbReference>
<keyword evidence="3" id="KW-0328">Glycosyltransferase</keyword>
<keyword evidence="7 9" id="KW-1133">Transmembrane helix</keyword>
<feature type="transmembrane region" description="Helical" evidence="9">
    <location>
        <begin position="234"/>
        <end position="255"/>
    </location>
</feature>
<keyword evidence="6" id="KW-0448">Lipopolysaccharide biosynthesis</keyword>
<evidence type="ECO:0000313" key="12">
    <source>
        <dbReference type="Proteomes" id="UP000700908"/>
    </source>
</evidence>
<gene>
    <name evidence="11" type="ORF">K6V98_01260</name>
</gene>
<proteinExistence type="inferred from homology"/>
<comment type="similarity">
    <text evidence="1">Belongs to the glycosyltransferase 2 family.</text>
</comment>
<evidence type="ECO:0000256" key="7">
    <source>
        <dbReference type="ARBA" id="ARBA00022989"/>
    </source>
</evidence>
<dbReference type="PANTHER" id="PTHR48090">
    <property type="entry name" value="UNDECAPRENYL-PHOSPHATE 4-DEOXY-4-FORMAMIDO-L-ARABINOSE TRANSFERASE-RELATED"/>
    <property type="match status" value="1"/>
</dbReference>
<sequence>MDAAESTKPLVSVVIPCYYSEQVIDRVVDLTAAALTELGHPFEFILVNDGSTDGTFDRIRELAQGPFAITGVNLARNFGQHAAIMCGLRHANGDLVLVMDDDLQTHPSQIGLLLEEACQGWDVVFAAYGDLREAWWRRLGSGFTVWTMRALTGRPRGIEVSNFFVMRRFVAEELTRYEGPFVYIQGLLFKATHHMANVSVQHFDREVGRSGYTLKSLIALWSTVLNFSMVPLRLASILGAGVGGVGFVGAIVLAIRRLLDPSLQLGWSSLMVTILICAGCILLCLGVMGEYLGRLFMTVNRSPQYVERESVLADGVTETLNERRQS</sequence>
<dbReference type="Pfam" id="PF00535">
    <property type="entry name" value="Glycos_transf_2"/>
    <property type="match status" value="1"/>
</dbReference>
<keyword evidence="12" id="KW-1185">Reference proteome</keyword>
<evidence type="ECO:0000256" key="1">
    <source>
        <dbReference type="ARBA" id="ARBA00006739"/>
    </source>
</evidence>
<organism evidence="11 12">
    <name type="scientific">Collinsella ureilytica</name>
    <dbReference type="NCBI Taxonomy" id="2869515"/>
    <lineage>
        <taxon>Bacteria</taxon>
        <taxon>Bacillati</taxon>
        <taxon>Actinomycetota</taxon>
        <taxon>Coriobacteriia</taxon>
        <taxon>Coriobacteriales</taxon>
        <taxon>Coriobacteriaceae</taxon>
        <taxon>Collinsella</taxon>
    </lineage>
</organism>